<comment type="caution">
    <text evidence="2">The sequence shown here is derived from an EMBL/GenBank/DDBJ whole genome shotgun (WGS) entry which is preliminary data.</text>
</comment>
<keyword evidence="1" id="KW-1133">Transmembrane helix</keyword>
<keyword evidence="1" id="KW-0472">Membrane</keyword>
<name>A0ABN1RHG0_9ACTN</name>
<keyword evidence="3" id="KW-1185">Reference proteome</keyword>
<accession>A0ABN1RHG0</accession>
<sequence>MVLRAVAVAHAVAVCLQPVLAGVYLNGSGTALRLHEPIGLGLAFVSLGQLVVATIYWRSGGRAAAVLVTLPVLAAESFQIAMGYNRQLALHIPLGIAIVAAVCAFAVWTFRPAAAVRRPRSSSEVPA</sequence>
<feature type="transmembrane region" description="Helical" evidence="1">
    <location>
        <begin position="64"/>
        <end position="82"/>
    </location>
</feature>
<evidence type="ECO:0000313" key="3">
    <source>
        <dbReference type="Proteomes" id="UP001500542"/>
    </source>
</evidence>
<feature type="transmembrane region" description="Helical" evidence="1">
    <location>
        <begin position="37"/>
        <end position="57"/>
    </location>
</feature>
<evidence type="ECO:0000313" key="2">
    <source>
        <dbReference type="EMBL" id="GAA0957302.1"/>
    </source>
</evidence>
<dbReference type="EMBL" id="BAAAHK010000018">
    <property type="protein sequence ID" value="GAA0957302.1"/>
    <property type="molecule type" value="Genomic_DNA"/>
</dbReference>
<feature type="transmembrane region" description="Helical" evidence="1">
    <location>
        <begin position="88"/>
        <end position="110"/>
    </location>
</feature>
<keyword evidence="1" id="KW-0812">Transmembrane</keyword>
<reference evidence="2 3" key="1">
    <citation type="journal article" date="2019" name="Int. J. Syst. Evol. Microbiol.">
        <title>The Global Catalogue of Microorganisms (GCM) 10K type strain sequencing project: providing services to taxonomists for standard genome sequencing and annotation.</title>
        <authorList>
            <consortium name="The Broad Institute Genomics Platform"/>
            <consortium name="The Broad Institute Genome Sequencing Center for Infectious Disease"/>
            <person name="Wu L."/>
            <person name="Ma J."/>
        </authorList>
    </citation>
    <scope>NUCLEOTIDE SEQUENCE [LARGE SCALE GENOMIC DNA]</scope>
    <source>
        <strain evidence="2 3">JCM 10977</strain>
    </source>
</reference>
<proteinExistence type="predicted"/>
<dbReference type="Proteomes" id="UP001500542">
    <property type="component" value="Unassembled WGS sequence"/>
</dbReference>
<evidence type="ECO:0000256" key="1">
    <source>
        <dbReference type="SAM" id="Phobius"/>
    </source>
</evidence>
<protein>
    <submittedName>
        <fullName evidence="2">Uncharacterized protein</fullName>
    </submittedName>
</protein>
<gene>
    <name evidence="2" type="ORF">GCM10009554_67890</name>
</gene>
<organism evidence="2 3">
    <name type="scientific">Kribbella koreensis</name>
    <dbReference type="NCBI Taxonomy" id="57909"/>
    <lineage>
        <taxon>Bacteria</taxon>
        <taxon>Bacillati</taxon>
        <taxon>Actinomycetota</taxon>
        <taxon>Actinomycetes</taxon>
        <taxon>Propionibacteriales</taxon>
        <taxon>Kribbellaceae</taxon>
        <taxon>Kribbella</taxon>
    </lineage>
</organism>